<reference evidence="3" key="2">
    <citation type="submission" date="2025-08" db="UniProtKB">
        <authorList>
            <consortium name="RefSeq"/>
        </authorList>
    </citation>
    <scope>IDENTIFICATION</scope>
    <source>
        <tissue evidence="3">Leaf</tissue>
    </source>
</reference>
<dbReference type="InterPro" id="IPR019557">
    <property type="entry name" value="AminoTfrase-like_pln_mobile"/>
</dbReference>
<accession>A0A1S4A6G1</accession>
<protein>
    <submittedName>
        <fullName evidence="3">Uncharacterized protein LOC107794269</fullName>
    </submittedName>
</protein>
<keyword evidence="2" id="KW-1185">Reference proteome</keyword>
<dbReference type="OrthoDB" id="984336at2759"/>
<reference evidence="2" key="1">
    <citation type="journal article" date="2014" name="Nat. Commun.">
        <title>The tobacco genome sequence and its comparison with those of tomato and potato.</title>
        <authorList>
            <person name="Sierro N."/>
            <person name="Battey J.N."/>
            <person name="Ouadi S."/>
            <person name="Bakaher N."/>
            <person name="Bovet L."/>
            <person name="Willig A."/>
            <person name="Goepfert S."/>
            <person name="Peitsch M.C."/>
            <person name="Ivanov N.V."/>
        </authorList>
    </citation>
    <scope>NUCLEOTIDE SEQUENCE [LARGE SCALE GENOMIC DNA]</scope>
</reference>
<evidence type="ECO:0000259" key="1">
    <source>
        <dbReference type="Pfam" id="PF10536"/>
    </source>
</evidence>
<dbReference type="RefSeq" id="XP_016472232.1">
    <property type="nucleotide sequence ID" value="XM_016616746.2"/>
</dbReference>
<dbReference type="OMA" id="ISEENWV"/>
<evidence type="ECO:0000313" key="2">
    <source>
        <dbReference type="Proteomes" id="UP000790787"/>
    </source>
</evidence>
<dbReference type="PANTHER" id="PTHR48200:SF1">
    <property type="entry name" value="AMINOTRANSFERASE-LIKE PLANT MOBILE DOMAIN-CONTAINING PROTEIN"/>
    <property type="match status" value="1"/>
</dbReference>
<gene>
    <name evidence="3" type="primary">LOC107794269</name>
</gene>
<dbReference type="PANTHER" id="PTHR48200">
    <property type="entry name" value="PROTEIN, PUTATIVE-RELATED"/>
    <property type="match status" value="1"/>
</dbReference>
<dbReference type="Pfam" id="PF10536">
    <property type="entry name" value="PMD"/>
    <property type="match status" value="1"/>
</dbReference>
<feature type="domain" description="Aminotransferase-like plant mobile" evidence="1">
    <location>
        <begin position="11"/>
        <end position="337"/>
    </location>
</feature>
<evidence type="ECO:0000313" key="3">
    <source>
        <dbReference type="RefSeq" id="XP_016472232.1"/>
    </source>
</evidence>
<dbReference type="AlphaFoldDB" id="A0A1S4A6G1"/>
<dbReference type="Proteomes" id="UP000790787">
    <property type="component" value="Chromosome 8"/>
</dbReference>
<organism evidence="2 3">
    <name type="scientific">Nicotiana tabacum</name>
    <name type="common">Common tobacco</name>
    <dbReference type="NCBI Taxonomy" id="4097"/>
    <lineage>
        <taxon>Eukaryota</taxon>
        <taxon>Viridiplantae</taxon>
        <taxon>Streptophyta</taxon>
        <taxon>Embryophyta</taxon>
        <taxon>Tracheophyta</taxon>
        <taxon>Spermatophyta</taxon>
        <taxon>Magnoliopsida</taxon>
        <taxon>eudicotyledons</taxon>
        <taxon>Gunneridae</taxon>
        <taxon>Pentapetalae</taxon>
        <taxon>asterids</taxon>
        <taxon>lamiids</taxon>
        <taxon>Solanales</taxon>
        <taxon>Solanaceae</taxon>
        <taxon>Nicotianoideae</taxon>
        <taxon>Nicotianeae</taxon>
        <taxon>Nicotiana</taxon>
    </lineage>
</organism>
<dbReference type="RefSeq" id="XP_016472232.1">
    <property type="nucleotide sequence ID" value="XM_016616746.1"/>
</dbReference>
<name>A0A1S4A6G1_TOBAC</name>
<dbReference type="PaxDb" id="4097-A0A1S4A6G1"/>
<dbReference type="GeneID" id="107794269"/>
<proteinExistence type="predicted"/>
<sequence length="375" mass="44096">MLTFWDPQGMIFKFGDLEMTPTLVEIVGLTRLPYLDKDLIYTRAHSSTKFLKIIGMDLEDRMGCLDQSWVPLDFLFERFVRPTGYETFVDEFSISYDSWKKRRPIVFDIALLGLLVFPLEGRHISTRLGSIAFALFHDKHSSKVTLVPTILAEIYRALTRIRQGGRFFEGSNLLLQLWMMEHLHPATMFEKDVIDRCLRDRVKCIDHRMTFDKFPLPLGVQAWVDYLGSLTEEKVLWSYLWIDLDVILAGSRVQDFLVLIGLWCTRPYTPARMMRQLGRRQEVPYIPDSRDFIREFDTMPHREVDIQTYWRHAMKMGRDTLAADPNSPGYTHEYFIWLQSTQRGVSIPLPRHVRGVFDEEVTSLILLRQLMDRFT</sequence>
<dbReference type="KEGG" id="nta:107794269"/>